<accession>A0AAD6Q3Q6</accession>
<evidence type="ECO:0000313" key="1">
    <source>
        <dbReference type="EMBL" id="KAJ6975893.1"/>
    </source>
</evidence>
<protein>
    <submittedName>
        <fullName evidence="1">Uncharacterized protein</fullName>
    </submittedName>
</protein>
<reference evidence="1" key="1">
    <citation type="journal article" date="2023" name="Mol. Ecol. Resour.">
        <title>Chromosome-level genome assembly of a triploid poplar Populus alba 'Berolinensis'.</title>
        <authorList>
            <person name="Chen S."/>
            <person name="Yu Y."/>
            <person name="Wang X."/>
            <person name="Wang S."/>
            <person name="Zhang T."/>
            <person name="Zhou Y."/>
            <person name="He R."/>
            <person name="Meng N."/>
            <person name="Wang Y."/>
            <person name="Liu W."/>
            <person name="Liu Z."/>
            <person name="Liu J."/>
            <person name="Guo Q."/>
            <person name="Huang H."/>
            <person name="Sederoff R.R."/>
            <person name="Wang G."/>
            <person name="Qu G."/>
            <person name="Chen S."/>
        </authorList>
    </citation>
    <scope>NUCLEOTIDE SEQUENCE</scope>
    <source>
        <strain evidence="1">SC-2020</strain>
    </source>
</reference>
<proteinExistence type="predicted"/>
<organism evidence="1 2">
    <name type="scientific">Populus alba x Populus x berolinensis</name>
    <dbReference type="NCBI Taxonomy" id="444605"/>
    <lineage>
        <taxon>Eukaryota</taxon>
        <taxon>Viridiplantae</taxon>
        <taxon>Streptophyta</taxon>
        <taxon>Embryophyta</taxon>
        <taxon>Tracheophyta</taxon>
        <taxon>Spermatophyta</taxon>
        <taxon>Magnoliopsida</taxon>
        <taxon>eudicotyledons</taxon>
        <taxon>Gunneridae</taxon>
        <taxon>Pentapetalae</taxon>
        <taxon>rosids</taxon>
        <taxon>fabids</taxon>
        <taxon>Malpighiales</taxon>
        <taxon>Salicaceae</taxon>
        <taxon>Saliceae</taxon>
        <taxon>Populus</taxon>
    </lineage>
</organism>
<gene>
    <name evidence="1" type="ORF">NC653_031653</name>
</gene>
<dbReference type="EMBL" id="JAQIZT010000013">
    <property type="protein sequence ID" value="KAJ6975893.1"/>
    <property type="molecule type" value="Genomic_DNA"/>
</dbReference>
<comment type="caution">
    <text evidence="1">The sequence shown here is derived from an EMBL/GenBank/DDBJ whole genome shotgun (WGS) entry which is preliminary data.</text>
</comment>
<dbReference type="Proteomes" id="UP001164929">
    <property type="component" value="Chromosome 13"/>
</dbReference>
<dbReference type="AlphaFoldDB" id="A0AAD6Q3Q6"/>
<name>A0AAD6Q3Q6_9ROSI</name>
<keyword evidence="2" id="KW-1185">Reference proteome</keyword>
<sequence>MFMKLLLQHPLICSEQNDLEAGTDLQVKQAINDWACSS</sequence>
<evidence type="ECO:0000313" key="2">
    <source>
        <dbReference type="Proteomes" id="UP001164929"/>
    </source>
</evidence>